<dbReference type="InterPro" id="IPR016158">
    <property type="entry name" value="Cullin_homology"/>
</dbReference>
<dbReference type="GO" id="GO:0006511">
    <property type="term" value="P:ubiquitin-dependent protein catabolic process"/>
    <property type="evidence" value="ECO:0007669"/>
    <property type="project" value="InterPro"/>
</dbReference>
<evidence type="ECO:0000313" key="4">
    <source>
        <dbReference type="Proteomes" id="UP000299102"/>
    </source>
</evidence>
<name>A0A4C1ZQZ6_EUMVA</name>
<comment type="similarity">
    <text evidence="1">Belongs to the cullin family.</text>
</comment>
<accession>A0A4C1ZQZ6</accession>
<evidence type="ECO:0000313" key="3">
    <source>
        <dbReference type="EMBL" id="GBP90916.1"/>
    </source>
</evidence>
<dbReference type="EMBL" id="BGZK01002125">
    <property type="protein sequence ID" value="GBP90916.1"/>
    <property type="molecule type" value="Genomic_DNA"/>
</dbReference>
<dbReference type="Gene3D" id="3.30.230.130">
    <property type="entry name" value="Cullin, Chain C, Domain 2"/>
    <property type="match status" value="1"/>
</dbReference>
<dbReference type="InterPro" id="IPR059120">
    <property type="entry name" value="Cullin-like_AB"/>
</dbReference>
<dbReference type="SUPFAM" id="SSF75632">
    <property type="entry name" value="Cullin homology domain"/>
    <property type="match status" value="1"/>
</dbReference>
<reference evidence="3 4" key="1">
    <citation type="journal article" date="2019" name="Commun. Biol.">
        <title>The bagworm genome reveals a unique fibroin gene that provides high tensile strength.</title>
        <authorList>
            <person name="Kono N."/>
            <person name="Nakamura H."/>
            <person name="Ohtoshi R."/>
            <person name="Tomita M."/>
            <person name="Numata K."/>
            <person name="Arakawa K."/>
        </authorList>
    </citation>
    <scope>NUCLEOTIDE SEQUENCE [LARGE SCALE GENOMIC DNA]</scope>
</reference>
<sequence length="428" mass="46402">MIVINNECETTVNDVTGATCRRRLGRAGAQAADARAAGARADDARADGARAVRRARERPTATRPLMAKLGTDSIKVFIPLYNLSPQLERPVRLFAAFYSSQHSGRKLNWLYSMSKGELVTNCFKNRYTFQASTFQMAVLLKYNKSDTWTVEQLQQHTGIDLDLLVPPCSRFSVPYPAFNSETAVGRGSASCKARVLQSLVKAKLLACAGGGSELAQQSTLHLYLEYKNIDCNTYTLLTFQHVGYTITYFVLHIAPPDFKSPIPTRAGNVLATHLGLRVSMGGVNHLSITACLLTQPSARSLGALGAANTLVTTAVITSDAGSLIRHGASGSIRLRNPSVHSPVSASNPLLSGSVATLFIPDPPPSHHPVVMASQLSLSTVSVAHVLELHSFLYCVTVFPLCVLIASCADFKNRFFFILPKVYRAHEIV</sequence>
<comment type="caution">
    <text evidence="3">The sequence shown here is derived from an EMBL/GenBank/DDBJ whole genome shotgun (WGS) entry which is preliminary data.</text>
</comment>
<dbReference type="Proteomes" id="UP000299102">
    <property type="component" value="Unassembled WGS sequence"/>
</dbReference>
<protein>
    <submittedName>
        <fullName evidence="3">Cullin-1</fullName>
    </submittedName>
</protein>
<organism evidence="3 4">
    <name type="scientific">Eumeta variegata</name>
    <name type="common">Bagworm moth</name>
    <name type="synonym">Eumeta japonica</name>
    <dbReference type="NCBI Taxonomy" id="151549"/>
    <lineage>
        <taxon>Eukaryota</taxon>
        <taxon>Metazoa</taxon>
        <taxon>Ecdysozoa</taxon>
        <taxon>Arthropoda</taxon>
        <taxon>Hexapoda</taxon>
        <taxon>Insecta</taxon>
        <taxon>Pterygota</taxon>
        <taxon>Neoptera</taxon>
        <taxon>Endopterygota</taxon>
        <taxon>Lepidoptera</taxon>
        <taxon>Glossata</taxon>
        <taxon>Ditrysia</taxon>
        <taxon>Tineoidea</taxon>
        <taxon>Psychidae</taxon>
        <taxon>Oiketicinae</taxon>
        <taxon>Eumeta</taxon>
    </lineage>
</organism>
<dbReference type="InterPro" id="IPR045093">
    <property type="entry name" value="Cullin"/>
</dbReference>
<evidence type="ECO:0000259" key="2">
    <source>
        <dbReference type="PROSITE" id="PS50069"/>
    </source>
</evidence>
<gene>
    <name evidence="3" type="primary">CUL1</name>
    <name evidence="3" type="ORF">EVAR_66260_1</name>
</gene>
<evidence type="ECO:0000256" key="1">
    <source>
        <dbReference type="PROSITE-ProRule" id="PRU00330"/>
    </source>
</evidence>
<dbReference type="InterPro" id="IPR036317">
    <property type="entry name" value="Cullin_homology_sf"/>
</dbReference>
<proteinExistence type="inferred from homology"/>
<dbReference type="AlphaFoldDB" id="A0A4C1ZQZ6"/>
<feature type="domain" description="Cullin family profile" evidence="2">
    <location>
        <begin position="81"/>
        <end position="164"/>
    </location>
</feature>
<keyword evidence="4" id="KW-1185">Reference proteome</keyword>
<dbReference type="PROSITE" id="PS50069">
    <property type="entry name" value="CULLIN_2"/>
    <property type="match status" value="1"/>
</dbReference>
<dbReference type="GO" id="GO:0031625">
    <property type="term" value="F:ubiquitin protein ligase binding"/>
    <property type="evidence" value="ECO:0007669"/>
    <property type="project" value="InterPro"/>
</dbReference>
<dbReference type="OrthoDB" id="27073at2759"/>
<dbReference type="Pfam" id="PF26557">
    <property type="entry name" value="Cullin_AB"/>
    <property type="match status" value="1"/>
</dbReference>
<dbReference type="PANTHER" id="PTHR11932">
    <property type="entry name" value="CULLIN"/>
    <property type="match status" value="1"/>
</dbReference>
<dbReference type="STRING" id="151549.A0A4C1ZQZ6"/>